<evidence type="ECO:0000313" key="2">
    <source>
        <dbReference type="Proteomes" id="UP000789759"/>
    </source>
</evidence>
<name>A0A9N9CJG4_9GLOM</name>
<organism evidence="1 2">
    <name type="scientific">Cetraspora pellucida</name>
    <dbReference type="NCBI Taxonomy" id="1433469"/>
    <lineage>
        <taxon>Eukaryota</taxon>
        <taxon>Fungi</taxon>
        <taxon>Fungi incertae sedis</taxon>
        <taxon>Mucoromycota</taxon>
        <taxon>Glomeromycotina</taxon>
        <taxon>Glomeromycetes</taxon>
        <taxon>Diversisporales</taxon>
        <taxon>Gigasporaceae</taxon>
        <taxon>Cetraspora</taxon>
    </lineage>
</organism>
<comment type="caution">
    <text evidence="1">The sequence shown here is derived from an EMBL/GenBank/DDBJ whole genome shotgun (WGS) entry which is preliminary data.</text>
</comment>
<dbReference type="OrthoDB" id="2411761at2759"/>
<feature type="non-terminal residue" evidence="1">
    <location>
        <position position="1"/>
    </location>
</feature>
<dbReference type="EMBL" id="CAJVQA010004747">
    <property type="protein sequence ID" value="CAG8605489.1"/>
    <property type="molecule type" value="Genomic_DNA"/>
</dbReference>
<dbReference type="AlphaFoldDB" id="A0A9N9CJG4"/>
<reference evidence="1" key="1">
    <citation type="submission" date="2021-06" db="EMBL/GenBank/DDBJ databases">
        <authorList>
            <person name="Kallberg Y."/>
            <person name="Tangrot J."/>
            <person name="Rosling A."/>
        </authorList>
    </citation>
    <scope>NUCLEOTIDE SEQUENCE</scope>
    <source>
        <strain evidence="1">FL966</strain>
    </source>
</reference>
<dbReference type="Proteomes" id="UP000789759">
    <property type="component" value="Unassembled WGS sequence"/>
</dbReference>
<evidence type="ECO:0000313" key="1">
    <source>
        <dbReference type="EMBL" id="CAG8605489.1"/>
    </source>
</evidence>
<protein>
    <submittedName>
        <fullName evidence="1">725_t:CDS:1</fullName>
    </submittedName>
</protein>
<keyword evidence="2" id="KW-1185">Reference proteome</keyword>
<gene>
    <name evidence="1" type="ORF">CPELLU_LOCUS7196</name>
</gene>
<accession>A0A9N9CJG4</accession>
<sequence>RKDLENDLIYGIAYSCKRNQQEVDIIIPLYMNTLNEKFNKDHILYILIQIENYATNNKGYGYLKSATTCLSPAYIGIKDLLYMSFLSLYLQLGAKSELVDVSSKFTETPNMTSCKCKIAEILEDYKTDTKEIGKKFVRRLDLKIKKVQVLQSIPVSTTSSSAKVSDLANSLNIYCLLWLIS</sequence>
<proteinExistence type="predicted"/>